<dbReference type="AlphaFoldDB" id="A0AAV6ZRT0"/>
<dbReference type="Gene3D" id="2.60.40.10">
    <property type="entry name" value="Immunoglobulins"/>
    <property type="match status" value="1"/>
</dbReference>
<evidence type="ECO:0000256" key="2">
    <source>
        <dbReference type="ARBA" id="ARBA00022859"/>
    </source>
</evidence>
<dbReference type="Pfam" id="PF07686">
    <property type="entry name" value="V-set"/>
    <property type="match status" value="1"/>
</dbReference>
<keyword evidence="1 3" id="KW-0732">Signal</keyword>
<dbReference type="Proteomes" id="UP000824782">
    <property type="component" value="Unassembled WGS sequence"/>
</dbReference>
<gene>
    <name evidence="5" type="ORF">GDO81_028093</name>
</gene>
<comment type="caution">
    <text evidence="5">The sequence shown here is derived from an EMBL/GenBank/DDBJ whole genome shotgun (WGS) entry which is preliminary data.</text>
</comment>
<dbReference type="SUPFAM" id="SSF48726">
    <property type="entry name" value="Immunoglobulin"/>
    <property type="match status" value="1"/>
</dbReference>
<feature type="domain" description="Ig-like" evidence="4">
    <location>
        <begin position="35"/>
        <end position="119"/>
    </location>
</feature>
<feature type="chain" id="PRO_5043574505" description="Ig-like domain-containing protein" evidence="3">
    <location>
        <begin position="19"/>
        <end position="119"/>
    </location>
</feature>
<evidence type="ECO:0000259" key="4">
    <source>
        <dbReference type="PROSITE" id="PS50835"/>
    </source>
</evidence>
<reference evidence="5" key="1">
    <citation type="thesis" date="2020" institute="ProQuest LLC" country="789 East Eisenhower Parkway, Ann Arbor, MI, USA">
        <title>Comparative Genomics and Chromosome Evolution.</title>
        <authorList>
            <person name="Mudd A.B."/>
        </authorList>
    </citation>
    <scope>NUCLEOTIDE SEQUENCE</scope>
    <source>
        <strain evidence="5">237g6f4</strain>
        <tissue evidence="5">Blood</tissue>
    </source>
</reference>
<evidence type="ECO:0000256" key="3">
    <source>
        <dbReference type="SAM" id="SignalP"/>
    </source>
</evidence>
<dbReference type="PROSITE" id="PS50835">
    <property type="entry name" value="IG_LIKE"/>
    <property type="match status" value="1"/>
</dbReference>
<dbReference type="InterPro" id="IPR050413">
    <property type="entry name" value="TCR_beta_variable"/>
</dbReference>
<dbReference type="InterPro" id="IPR007110">
    <property type="entry name" value="Ig-like_dom"/>
</dbReference>
<evidence type="ECO:0000256" key="1">
    <source>
        <dbReference type="ARBA" id="ARBA00022729"/>
    </source>
</evidence>
<accession>A0AAV6ZRT0</accession>
<dbReference type="EMBL" id="WNYA01000079">
    <property type="protein sequence ID" value="KAG8550157.1"/>
    <property type="molecule type" value="Genomic_DNA"/>
</dbReference>
<organism evidence="5 6">
    <name type="scientific">Engystomops pustulosus</name>
    <name type="common">Tungara frog</name>
    <name type="synonym">Physalaemus pustulosus</name>
    <dbReference type="NCBI Taxonomy" id="76066"/>
    <lineage>
        <taxon>Eukaryota</taxon>
        <taxon>Metazoa</taxon>
        <taxon>Chordata</taxon>
        <taxon>Craniata</taxon>
        <taxon>Vertebrata</taxon>
        <taxon>Euteleostomi</taxon>
        <taxon>Amphibia</taxon>
        <taxon>Batrachia</taxon>
        <taxon>Anura</taxon>
        <taxon>Neobatrachia</taxon>
        <taxon>Hyloidea</taxon>
        <taxon>Leptodactylidae</taxon>
        <taxon>Leiuperinae</taxon>
        <taxon>Engystomops</taxon>
    </lineage>
</organism>
<sequence length="119" mass="13874">MYLTWWLRLYILIPACLTQKVSITQDPPLHIGKVGSEVVMTCEQLTTDHDWMYWYYQTRGQGLKLVTYMLKNNEPTYEDGYKEGYEMNRMKKGKESLLRIKSPAATDQGVYFCASSDAQ</sequence>
<feature type="signal peptide" evidence="3">
    <location>
        <begin position="1"/>
        <end position="18"/>
    </location>
</feature>
<evidence type="ECO:0000313" key="6">
    <source>
        <dbReference type="Proteomes" id="UP000824782"/>
    </source>
</evidence>
<dbReference type="SMART" id="SM00406">
    <property type="entry name" value="IGv"/>
    <property type="match status" value="1"/>
</dbReference>
<evidence type="ECO:0000313" key="5">
    <source>
        <dbReference type="EMBL" id="KAG8550157.1"/>
    </source>
</evidence>
<dbReference type="PANTHER" id="PTHR23268">
    <property type="entry name" value="T-CELL RECEPTOR BETA CHAIN"/>
    <property type="match status" value="1"/>
</dbReference>
<name>A0AAV6ZRT0_ENGPU</name>
<dbReference type="InterPro" id="IPR013106">
    <property type="entry name" value="Ig_V-set"/>
</dbReference>
<dbReference type="InterPro" id="IPR013783">
    <property type="entry name" value="Ig-like_fold"/>
</dbReference>
<protein>
    <recommendedName>
        <fullName evidence="4">Ig-like domain-containing protein</fullName>
    </recommendedName>
</protein>
<proteinExistence type="predicted"/>
<dbReference type="GO" id="GO:0002376">
    <property type="term" value="P:immune system process"/>
    <property type="evidence" value="ECO:0007669"/>
    <property type="project" value="UniProtKB-KW"/>
</dbReference>
<dbReference type="GO" id="GO:0007166">
    <property type="term" value="P:cell surface receptor signaling pathway"/>
    <property type="evidence" value="ECO:0007669"/>
    <property type="project" value="TreeGrafter"/>
</dbReference>
<dbReference type="GO" id="GO:0005886">
    <property type="term" value="C:plasma membrane"/>
    <property type="evidence" value="ECO:0007669"/>
    <property type="project" value="TreeGrafter"/>
</dbReference>
<dbReference type="PANTHER" id="PTHR23268:SF117">
    <property type="entry name" value="T CELL RECEPTOR BETA VARIABLE 29-1"/>
    <property type="match status" value="1"/>
</dbReference>
<keyword evidence="2" id="KW-0391">Immunity</keyword>
<keyword evidence="6" id="KW-1185">Reference proteome</keyword>
<dbReference type="InterPro" id="IPR036179">
    <property type="entry name" value="Ig-like_dom_sf"/>
</dbReference>